<feature type="region of interest" description="Disordered" evidence="4">
    <location>
        <begin position="21"/>
        <end position="43"/>
    </location>
</feature>
<dbReference type="SUPFAM" id="SSF52540">
    <property type="entry name" value="P-loop containing nucleoside triphosphate hydrolases"/>
    <property type="match status" value="1"/>
</dbReference>
<name>A0A8K0P2H0_LADFU</name>
<protein>
    <recommendedName>
        <fullName evidence="9">SWI/SNF-related matrix-associated actin-dependent regulator of chromatin subfamily A-like protein 1</fullName>
    </recommendedName>
</protein>
<dbReference type="GO" id="GO:0006281">
    <property type="term" value="P:DNA repair"/>
    <property type="evidence" value="ECO:0007669"/>
    <property type="project" value="TreeGrafter"/>
</dbReference>
<proteinExistence type="predicted"/>
<dbReference type="PROSITE" id="PS51467">
    <property type="entry name" value="HARP"/>
    <property type="match status" value="1"/>
</dbReference>
<dbReference type="PROSITE" id="PS51192">
    <property type="entry name" value="HELICASE_ATP_BIND_1"/>
    <property type="match status" value="1"/>
</dbReference>
<evidence type="ECO:0000313" key="7">
    <source>
        <dbReference type="EMBL" id="KAG8233390.1"/>
    </source>
</evidence>
<reference evidence="7" key="1">
    <citation type="submission" date="2013-04" db="EMBL/GenBank/DDBJ databases">
        <authorList>
            <person name="Qu J."/>
            <person name="Murali S.C."/>
            <person name="Bandaranaike D."/>
            <person name="Bellair M."/>
            <person name="Blankenburg K."/>
            <person name="Chao H."/>
            <person name="Dinh H."/>
            <person name="Doddapaneni H."/>
            <person name="Downs B."/>
            <person name="Dugan-Rocha S."/>
            <person name="Elkadiri S."/>
            <person name="Gnanaolivu R.D."/>
            <person name="Hernandez B."/>
            <person name="Javaid M."/>
            <person name="Jayaseelan J.C."/>
            <person name="Lee S."/>
            <person name="Li M."/>
            <person name="Ming W."/>
            <person name="Munidasa M."/>
            <person name="Muniz J."/>
            <person name="Nguyen L."/>
            <person name="Ongeri F."/>
            <person name="Osuji N."/>
            <person name="Pu L.-L."/>
            <person name="Puazo M."/>
            <person name="Qu C."/>
            <person name="Quiroz J."/>
            <person name="Raj R."/>
            <person name="Weissenberger G."/>
            <person name="Xin Y."/>
            <person name="Zou X."/>
            <person name="Han Y."/>
            <person name="Richards S."/>
            <person name="Worley K."/>
            <person name="Muzny D."/>
            <person name="Gibbs R."/>
        </authorList>
    </citation>
    <scope>NUCLEOTIDE SEQUENCE</scope>
    <source>
        <strain evidence="7">Sampled in the wild</strain>
    </source>
</reference>
<evidence type="ECO:0000256" key="4">
    <source>
        <dbReference type="SAM" id="MobiDB-lite"/>
    </source>
</evidence>
<keyword evidence="3" id="KW-0539">Nucleus</keyword>
<gene>
    <name evidence="7" type="ORF">J437_LFUL013170</name>
</gene>
<evidence type="ECO:0000256" key="3">
    <source>
        <dbReference type="ARBA" id="ARBA00023242"/>
    </source>
</evidence>
<dbReference type="Proteomes" id="UP000792457">
    <property type="component" value="Unassembled WGS sequence"/>
</dbReference>
<dbReference type="Pfam" id="PF00176">
    <property type="entry name" value="SNF2-rel_dom"/>
    <property type="match status" value="1"/>
</dbReference>
<sequence>MSELTDEQRQRMERNRLEALRKRAAKASLQHTTSKPADVNSNQAKKFKASFDQSKGVNLNANSTMSSGAQSTSLPAKFQSSFYSKANVTGHCKLITKDRFSVEIGYHEVMVKIFKTIPSALYDPPSRTWNFNLQDHGKLLTALSSLKNEVSVSPLPATILEIIFPSTSNFYQTVKFGISKGGRCLIADEMGLGKTIQALGIANFFHQDWPLLIVCPSSVKYTWKEAISTWLPSISGKEDITVISNSKEDFTSGNVVIMSFDMFSRSNDKLLRFKTVIVDESHSLKNIKSARSQVAFNILRQAKRVIMLSGTPALSRPIELYPQLACIDRFGFPRMKDFGIRYCNGKSKPWGWDYSGASNMEELFLLLEKRIMIRRLKADVMEQLPAKTSSFKWTRKPCVFMRKCINSDSTIVFVILEMACLQSQNFHDLIHAFYVSMHWSYVLNLMVSCSYSSFIMKSYHKVEAKIVDFVKLRIFI</sequence>
<dbReference type="GO" id="GO:0005524">
    <property type="term" value="F:ATP binding"/>
    <property type="evidence" value="ECO:0007669"/>
    <property type="project" value="InterPro"/>
</dbReference>
<dbReference type="Gene3D" id="3.40.50.10810">
    <property type="entry name" value="Tandem AAA-ATPase domain"/>
    <property type="match status" value="1"/>
</dbReference>
<accession>A0A8K0P2H0</accession>
<reference evidence="7" key="2">
    <citation type="submission" date="2017-10" db="EMBL/GenBank/DDBJ databases">
        <title>Ladona fulva Genome sequencing and assembly.</title>
        <authorList>
            <person name="Murali S."/>
            <person name="Richards S."/>
            <person name="Bandaranaike D."/>
            <person name="Bellair M."/>
            <person name="Blankenburg K."/>
            <person name="Chao H."/>
            <person name="Dinh H."/>
            <person name="Doddapaneni H."/>
            <person name="Dugan-Rocha S."/>
            <person name="Elkadiri S."/>
            <person name="Gnanaolivu R."/>
            <person name="Hernandez B."/>
            <person name="Skinner E."/>
            <person name="Javaid M."/>
            <person name="Lee S."/>
            <person name="Li M."/>
            <person name="Ming W."/>
            <person name="Munidasa M."/>
            <person name="Muniz J."/>
            <person name="Nguyen L."/>
            <person name="Hughes D."/>
            <person name="Osuji N."/>
            <person name="Pu L.-L."/>
            <person name="Puazo M."/>
            <person name="Qu C."/>
            <person name="Quiroz J."/>
            <person name="Raj R."/>
            <person name="Weissenberger G."/>
            <person name="Xin Y."/>
            <person name="Zou X."/>
            <person name="Han Y."/>
            <person name="Worley K."/>
            <person name="Muzny D."/>
            <person name="Gibbs R."/>
        </authorList>
    </citation>
    <scope>NUCLEOTIDE SEQUENCE</scope>
    <source>
        <strain evidence="7">Sampled in the wild</strain>
    </source>
</reference>
<organism evidence="7 8">
    <name type="scientific">Ladona fulva</name>
    <name type="common">Scarce chaser dragonfly</name>
    <name type="synonym">Libellula fulva</name>
    <dbReference type="NCBI Taxonomy" id="123851"/>
    <lineage>
        <taxon>Eukaryota</taxon>
        <taxon>Metazoa</taxon>
        <taxon>Ecdysozoa</taxon>
        <taxon>Arthropoda</taxon>
        <taxon>Hexapoda</taxon>
        <taxon>Insecta</taxon>
        <taxon>Pterygota</taxon>
        <taxon>Palaeoptera</taxon>
        <taxon>Odonata</taxon>
        <taxon>Epiprocta</taxon>
        <taxon>Anisoptera</taxon>
        <taxon>Libelluloidea</taxon>
        <taxon>Libellulidae</taxon>
        <taxon>Ladona</taxon>
    </lineage>
</organism>
<dbReference type="InterPro" id="IPR010003">
    <property type="entry name" value="HARP_dom"/>
</dbReference>
<dbReference type="InterPro" id="IPR027417">
    <property type="entry name" value="P-loop_NTPase"/>
</dbReference>
<dbReference type="InterPro" id="IPR000330">
    <property type="entry name" value="SNF2_N"/>
</dbReference>
<evidence type="ECO:0000259" key="5">
    <source>
        <dbReference type="PROSITE" id="PS51192"/>
    </source>
</evidence>
<dbReference type="AlphaFoldDB" id="A0A8K0P2H0"/>
<comment type="subcellular location">
    <subcellularLocation>
        <location evidence="1">Nucleus</location>
    </subcellularLocation>
</comment>
<dbReference type="InterPro" id="IPR038718">
    <property type="entry name" value="SNF2-like_sf"/>
</dbReference>
<dbReference type="GO" id="GO:0043596">
    <property type="term" value="C:nuclear replication fork"/>
    <property type="evidence" value="ECO:0007669"/>
    <property type="project" value="TreeGrafter"/>
</dbReference>
<comment type="caution">
    <text evidence="7">The sequence shown here is derived from an EMBL/GenBank/DDBJ whole genome shotgun (WGS) entry which is preliminary data.</text>
</comment>
<dbReference type="Pfam" id="PF07443">
    <property type="entry name" value="HARP"/>
    <property type="match status" value="1"/>
</dbReference>
<dbReference type="PANTHER" id="PTHR45766">
    <property type="entry name" value="DNA ANNEALING HELICASE AND ENDONUCLEASE ZRANB3 FAMILY MEMBER"/>
    <property type="match status" value="1"/>
</dbReference>
<feature type="domain" description="Helicase ATP-binding" evidence="5">
    <location>
        <begin position="175"/>
        <end position="330"/>
    </location>
</feature>
<evidence type="ECO:0008006" key="9">
    <source>
        <dbReference type="Google" id="ProtNLM"/>
    </source>
</evidence>
<dbReference type="SMART" id="SM00487">
    <property type="entry name" value="DEXDc"/>
    <property type="match status" value="1"/>
</dbReference>
<evidence type="ECO:0000256" key="1">
    <source>
        <dbReference type="ARBA" id="ARBA00004123"/>
    </source>
</evidence>
<dbReference type="OrthoDB" id="2801544at2759"/>
<evidence type="ECO:0000256" key="2">
    <source>
        <dbReference type="ARBA" id="ARBA00022801"/>
    </source>
</evidence>
<dbReference type="GO" id="GO:0016787">
    <property type="term" value="F:hydrolase activity"/>
    <property type="evidence" value="ECO:0007669"/>
    <property type="project" value="UniProtKB-KW"/>
</dbReference>
<dbReference type="GO" id="GO:0031297">
    <property type="term" value="P:replication fork processing"/>
    <property type="evidence" value="ECO:0007669"/>
    <property type="project" value="TreeGrafter"/>
</dbReference>
<feature type="compositionally biased region" description="Polar residues" evidence="4">
    <location>
        <begin position="29"/>
        <end position="43"/>
    </location>
</feature>
<feature type="domain" description="HARP" evidence="6">
    <location>
        <begin position="79"/>
        <end position="156"/>
    </location>
</feature>
<evidence type="ECO:0000259" key="6">
    <source>
        <dbReference type="PROSITE" id="PS51467"/>
    </source>
</evidence>
<evidence type="ECO:0000313" key="8">
    <source>
        <dbReference type="Proteomes" id="UP000792457"/>
    </source>
</evidence>
<dbReference type="CDD" id="cd18010">
    <property type="entry name" value="DEXHc_HARP_SMARCAL1"/>
    <property type="match status" value="1"/>
</dbReference>
<dbReference type="InterPro" id="IPR014001">
    <property type="entry name" value="Helicase_ATP-bd"/>
</dbReference>
<dbReference type="PANTHER" id="PTHR45766:SF6">
    <property type="entry name" value="SWI_SNF-RELATED MATRIX-ASSOCIATED ACTIN-DEPENDENT REGULATOR OF CHROMATIN SUBFAMILY A-LIKE PROTEIN 1"/>
    <property type="match status" value="1"/>
</dbReference>
<dbReference type="EMBL" id="KZ308714">
    <property type="protein sequence ID" value="KAG8233390.1"/>
    <property type="molecule type" value="Genomic_DNA"/>
</dbReference>
<keyword evidence="8" id="KW-1185">Reference proteome</keyword>
<keyword evidence="2" id="KW-0378">Hydrolase</keyword>